<organism evidence="1 2">
    <name type="scientific">Agathobacter rectalis</name>
    <dbReference type="NCBI Taxonomy" id="39491"/>
    <lineage>
        <taxon>Bacteria</taxon>
        <taxon>Bacillati</taxon>
        <taxon>Bacillota</taxon>
        <taxon>Clostridia</taxon>
        <taxon>Lachnospirales</taxon>
        <taxon>Lachnospiraceae</taxon>
        <taxon>Agathobacter</taxon>
    </lineage>
</organism>
<dbReference type="RefSeq" id="WP_012743984.1">
    <property type="nucleotide sequence ID" value="NZ_CP092643.1"/>
</dbReference>
<protein>
    <submittedName>
        <fullName evidence="1">Uncharacterized protein</fullName>
    </submittedName>
</protein>
<comment type="caution">
    <text evidence="1">The sequence shown here is derived from an EMBL/GenBank/DDBJ whole genome shotgun (WGS) entry which is preliminary data.</text>
</comment>
<accession>A0A2U2EJK7</accession>
<gene>
    <name evidence="1" type="ORF">LD38_03915</name>
</gene>
<evidence type="ECO:0000313" key="2">
    <source>
        <dbReference type="Proteomes" id="UP000245905"/>
    </source>
</evidence>
<evidence type="ECO:0000313" key="1">
    <source>
        <dbReference type="EMBL" id="PWE84512.1"/>
    </source>
</evidence>
<sequence length="146" mass="15998">MGLLAQERAVDSKSYLFDGSGGMRDQLEQAILNELEKKKYPLKTKLANVKSGGVIFGTKEQCVVIDCGGNTRIVIANTTVGTYLYVQIYLLIPFSSINGASLANEPINDIFKRQQRDAVFAAAVDSVECAFSELGLKAINRGYRQQ</sequence>
<reference evidence="1 2" key="1">
    <citation type="submission" date="2014-09" db="EMBL/GenBank/DDBJ databases">
        <title>Butyrate-producing bacteria isolated from human gut.</title>
        <authorList>
            <person name="Zhang Q."/>
            <person name="Zhao L."/>
        </authorList>
    </citation>
    <scope>NUCLEOTIDE SEQUENCE [LARGE SCALE GENOMIC DNA]</scope>
    <source>
        <strain evidence="1 2">R22</strain>
    </source>
</reference>
<dbReference type="GeneID" id="86989897"/>
<dbReference type="Proteomes" id="UP000245905">
    <property type="component" value="Unassembled WGS sequence"/>
</dbReference>
<proteinExistence type="predicted"/>
<dbReference type="AlphaFoldDB" id="A0A2U2EJK7"/>
<name>A0A2U2EJK7_9FIRM</name>
<dbReference type="EMBL" id="JRFS01000004">
    <property type="protein sequence ID" value="PWE84512.1"/>
    <property type="molecule type" value="Genomic_DNA"/>
</dbReference>